<dbReference type="EMBL" id="JAAVUM010000010">
    <property type="protein sequence ID" value="NKE06705.1"/>
    <property type="molecule type" value="Genomic_DNA"/>
</dbReference>
<dbReference type="Gene3D" id="3.20.20.70">
    <property type="entry name" value="Aldolase class I"/>
    <property type="match status" value="1"/>
</dbReference>
<comment type="pathway">
    <text evidence="1">Cofactor biosynthesis; thiamine diphosphate biosynthesis.</text>
</comment>
<keyword evidence="2" id="KW-0784">Thiamine biosynthesis</keyword>
<comment type="caution">
    <text evidence="4">The sequence shown here is derived from an EMBL/GenBank/DDBJ whole genome shotgun (WGS) entry which is preliminary data.</text>
</comment>
<dbReference type="Proteomes" id="UP000587942">
    <property type="component" value="Unassembled WGS sequence"/>
</dbReference>
<evidence type="ECO:0000256" key="1">
    <source>
        <dbReference type="ARBA" id="ARBA00004948"/>
    </source>
</evidence>
<gene>
    <name evidence="4" type="ORF">GWK17_14715</name>
</gene>
<dbReference type="SUPFAM" id="SSF51391">
    <property type="entry name" value="Thiamin phosphate synthase"/>
    <property type="match status" value="1"/>
</dbReference>
<proteinExistence type="predicted"/>
<dbReference type="RefSeq" id="WP_167833124.1">
    <property type="nucleotide sequence ID" value="NZ_JAAVUM010000010.1"/>
</dbReference>
<organism evidence="4 5">
    <name type="scientific">Mesobacillus selenatarsenatis</name>
    <dbReference type="NCBI Taxonomy" id="388741"/>
    <lineage>
        <taxon>Bacteria</taxon>
        <taxon>Bacillati</taxon>
        <taxon>Bacillota</taxon>
        <taxon>Bacilli</taxon>
        <taxon>Bacillales</taxon>
        <taxon>Bacillaceae</taxon>
        <taxon>Mesobacillus</taxon>
    </lineage>
</organism>
<dbReference type="GO" id="GO:0005737">
    <property type="term" value="C:cytoplasm"/>
    <property type="evidence" value="ECO:0007669"/>
    <property type="project" value="TreeGrafter"/>
</dbReference>
<reference evidence="4 5" key="1">
    <citation type="submission" date="2020-03" db="EMBL/GenBank/DDBJ databases">
        <authorList>
            <person name="Sun Q."/>
        </authorList>
    </citation>
    <scope>NUCLEOTIDE SEQUENCE [LARGE SCALE GENOMIC DNA]</scope>
    <source>
        <strain evidence="4 5">KACC 21451</strain>
    </source>
</reference>
<evidence type="ECO:0000313" key="4">
    <source>
        <dbReference type="EMBL" id="NKE06705.1"/>
    </source>
</evidence>
<dbReference type="AlphaFoldDB" id="A0A846TR77"/>
<dbReference type="CDD" id="cd00564">
    <property type="entry name" value="TMP_TenI"/>
    <property type="match status" value="1"/>
</dbReference>
<dbReference type="GO" id="GO:0009228">
    <property type="term" value="P:thiamine biosynthetic process"/>
    <property type="evidence" value="ECO:0007669"/>
    <property type="project" value="UniProtKB-KW"/>
</dbReference>
<name>A0A846TR77_9BACI</name>
<evidence type="ECO:0000313" key="5">
    <source>
        <dbReference type="Proteomes" id="UP000587942"/>
    </source>
</evidence>
<dbReference type="InterPro" id="IPR022998">
    <property type="entry name" value="ThiamineP_synth_TenI"/>
</dbReference>
<evidence type="ECO:0000256" key="2">
    <source>
        <dbReference type="ARBA" id="ARBA00022977"/>
    </source>
</evidence>
<dbReference type="PANTHER" id="PTHR20857:SF22">
    <property type="entry name" value="THIAZOLE TAUTOMERASE"/>
    <property type="match status" value="1"/>
</dbReference>
<dbReference type="Pfam" id="PF02581">
    <property type="entry name" value="TMP-TENI"/>
    <property type="match status" value="1"/>
</dbReference>
<protein>
    <submittedName>
        <fullName evidence="4">Thiazole tautomerase TenI</fullName>
    </submittedName>
</protein>
<feature type="domain" description="Thiamine phosphate synthase/TenI" evidence="3">
    <location>
        <begin position="25"/>
        <end position="180"/>
    </location>
</feature>
<evidence type="ECO:0000259" key="3">
    <source>
        <dbReference type="Pfam" id="PF02581"/>
    </source>
</evidence>
<sequence>MKKQLHVISDGKLTLKAFADIAGKINPFIDRFHLREKKLTAKEIAAGVEMLLNKGIPSEKIVVNDRADVAWSYNTCVQLAYHSLPIALVKQQFPGITAGCSVHSYSDALEAVREGADFLLYGHIFETQSKEGLPGKGLHELTAIKANVEIPVIVIGGIKPRNIESAISAGADGAAVMSGILQSNDPVHAAWCYSQKINQGGTLHEKDL</sequence>
<dbReference type="InterPro" id="IPR013785">
    <property type="entry name" value="Aldolase_TIM"/>
</dbReference>
<dbReference type="InterPro" id="IPR036206">
    <property type="entry name" value="ThiamineP_synth_sf"/>
</dbReference>
<dbReference type="GO" id="GO:0004789">
    <property type="term" value="F:thiamine-phosphate diphosphorylase activity"/>
    <property type="evidence" value="ECO:0007669"/>
    <property type="project" value="TreeGrafter"/>
</dbReference>
<accession>A0A846TR77</accession>
<dbReference type="PANTHER" id="PTHR20857">
    <property type="entry name" value="THIAMINE-PHOSPHATE PYROPHOSPHORYLASE"/>
    <property type="match status" value="1"/>
</dbReference>